<gene>
    <name evidence="1" type="primary">RvY_18301-1</name>
    <name evidence="1" type="synonym">RvY_18301.1</name>
    <name evidence="1" type="ORF">RvY_18301</name>
</gene>
<dbReference type="EMBL" id="BDGG01000018">
    <property type="protein sequence ID" value="GAV08638.1"/>
    <property type="molecule type" value="Genomic_DNA"/>
</dbReference>
<evidence type="ECO:0000313" key="1">
    <source>
        <dbReference type="EMBL" id="GAV08638.1"/>
    </source>
</evidence>
<dbReference type="Proteomes" id="UP000186922">
    <property type="component" value="Unassembled WGS sequence"/>
</dbReference>
<sequence length="96" mass="10407">MADKQASCTVPSLSARSITHTLDANYQATIAPKCIPDCPLKGQTLNMWSSLQTFNKRAKYPLKRTSGEGSGLQGLHVQVAQIALRDGGWQAFDDEA</sequence>
<reference evidence="1 2" key="1">
    <citation type="journal article" date="2016" name="Nat. Commun.">
        <title>Extremotolerant tardigrade genome and improved radiotolerance of human cultured cells by tardigrade-unique protein.</title>
        <authorList>
            <person name="Hashimoto T."/>
            <person name="Horikawa D.D."/>
            <person name="Saito Y."/>
            <person name="Kuwahara H."/>
            <person name="Kozuka-Hata H."/>
            <person name="Shin-I T."/>
            <person name="Minakuchi Y."/>
            <person name="Ohishi K."/>
            <person name="Motoyama A."/>
            <person name="Aizu T."/>
            <person name="Enomoto A."/>
            <person name="Kondo K."/>
            <person name="Tanaka S."/>
            <person name="Hara Y."/>
            <person name="Koshikawa S."/>
            <person name="Sagara H."/>
            <person name="Miura T."/>
            <person name="Yokobori S."/>
            <person name="Miyagawa K."/>
            <person name="Suzuki Y."/>
            <person name="Kubo T."/>
            <person name="Oyama M."/>
            <person name="Kohara Y."/>
            <person name="Fujiyama A."/>
            <person name="Arakawa K."/>
            <person name="Katayama T."/>
            <person name="Toyoda A."/>
            <person name="Kunieda T."/>
        </authorList>
    </citation>
    <scope>NUCLEOTIDE SEQUENCE [LARGE SCALE GENOMIC DNA]</scope>
    <source>
        <strain evidence="1 2">YOKOZUNA-1</strain>
    </source>
</reference>
<evidence type="ECO:0000313" key="2">
    <source>
        <dbReference type="Proteomes" id="UP000186922"/>
    </source>
</evidence>
<name>A0A1D1W8L1_RAMVA</name>
<keyword evidence="2" id="KW-1185">Reference proteome</keyword>
<comment type="caution">
    <text evidence="1">The sequence shown here is derived from an EMBL/GenBank/DDBJ whole genome shotgun (WGS) entry which is preliminary data.</text>
</comment>
<organism evidence="1 2">
    <name type="scientific">Ramazzottius varieornatus</name>
    <name type="common">Water bear</name>
    <name type="synonym">Tardigrade</name>
    <dbReference type="NCBI Taxonomy" id="947166"/>
    <lineage>
        <taxon>Eukaryota</taxon>
        <taxon>Metazoa</taxon>
        <taxon>Ecdysozoa</taxon>
        <taxon>Tardigrada</taxon>
        <taxon>Eutardigrada</taxon>
        <taxon>Parachela</taxon>
        <taxon>Hypsibioidea</taxon>
        <taxon>Ramazzottiidae</taxon>
        <taxon>Ramazzottius</taxon>
    </lineage>
</organism>
<proteinExistence type="predicted"/>
<protein>
    <submittedName>
        <fullName evidence="1">Uncharacterized protein</fullName>
    </submittedName>
</protein>
<dbReference type="AlphaFoldDB" id="A0A1D1W8L1"/>
<accession>A0A1D1W8L1</accession>